<evidence type="ECO:0000313" key="3">
    <source>
        <dbReference type="Proteomes" id="UP000184432"/>
    </source>
</evidence>
<dbReference type="STRING" id="570521.SAMN04488508_108218"/>
<dbReference type="OrthoDB" id="9928796at2"/>
<protein>
    <submittedName>
        <fullName evidence="2">Uncharacterized protein</fullName>
    </submittedName>
</protein>
<dbReference type="Proteomes" id="UP000184432">
    <property type="component" value="Unassembled WGS sequence"/>
</dbReference>
<reference evidence="3" key="1">
    <citation type="submission" date="2016-11" db="EMBL/GenBank/DDBJ databases">
        <authorList>
            <person name="Varghese N."/>
            <person name="Submissions S."/>
        </authorList>
    </citation>
    <scope>NUCLEOTIDE SEQUENCE [LARGE SCALE GENOMIC DNA]</scope>
    <source>
        <strain evidence="3">DSM 22623</strain>
    </source>
</reference>
<accession>A0A1M6J358</accession>
<organism evidence="2 3">
    <name type="scientific">Aquimarina spongiae</name>
    <dbReference type="NCBI Taxonomy" id="570521"/>
    <lineage>
        <taxon>Bacteria</taxon>
        <taxon>Pseudomonadati</taxon>
        <taxon>Bacteroidota</taxon>
        <taxon>Flavobacteriia</taxon>
        <taxon>Flavobacteriales</taxon>
        <taxon>Flavobacteriaceae</taxon>
        <taxon>Aquimarina</taxon>
    </lineage>
</organism>
<dbReference type="RefSeq" id="WP_073319364.1">
    <property type="nucleotide sequence ID" value="NZ_FQYP01000008.1"/>
</dbReference>
<sequence>MALEENNQEEKRVKNLEMIYRLESEDGKKADIVLHDVKNFAAFQKNIAESYGKKNGVELVELKDGRYAHIIYPSSPLYKEIKAMIKDLKAGKKPKLSKELEEMLFSNPGPKKDEKISFANFSKVPEGYKEPAPTLPPRKNKSNALEQSRENFNRNSNRIRRISF</sequence>
<feature type="region of interest" description="Disordered" evidence="1">
    <location>
        <begin position="125"/>
        <end position="164"/>
    </location>
</feature>
<proteinExistence type="predicted"/>
<evidence type="ECO:0000313" key="2">
    <source>
        <dbReference type="EMBL" id="SHJ41118.1"/>
    </source>
</evidence>
<dbReference type="AlphaFoldDB" id="A0A1M6J358"/>
<name>A0A1M6J358_9FLAO</name>
<dbReference type="EMBL" id="FQYP01000008">
    <property type="protein sequence ID" value="SHJ41118.1"/>
    <property type="molecule type" value="Genomic_DNA"/>
</dbReference>
<evidence type="ECO:0000256" key="1">
    <source>
        <dbReference type="SAM" id="MobiDB-lite"/>
    </source>
</evidence>
<keyword evidence="3" id="KW-1185">Reference proteome</keyword>
<gene>
    <name evidence="2" type="ORF">SAMN04488508_108218</name>
</gene>